<organism evidence="2 3">
    <name type="scientific">Lutibacter maritimus</name>
    <dbReference type="NCBI Taxonomy" id="593133"/>
    <lineage>
        <taxon>Bacteria</taxon>
        <taxon>Pseudomonadati</taxon>
        <taxon>Bacteroidota</taxon>
        <taxon>Flavobacteriia</taxon>
        <taxon>Flavobacteriales</taxon>
        <taxon>Flavobacteriaceae</taxon>
        <taxon>Lutibacter</taxon>
    </lineage>
</organism>
<dbReference type="SUPFAM" id="SSF48452">
    <property type="entry name" value="TPR-like"/>
    <property type="match status" value="1"/>
</dbReference>
<dbReference type="SMART" id="SM00028">
    <property type="entry name" value="TPR"/>
    <property type="match status" value="4"/>
</dbReference>
<dbReference type="OrthoDB" id="1522549at2"/>
<sequence length="748" mass="86643">MNNSVKIIVAFIGMFLLVGCSTKKDAFLNRNFHSINTKYNILYNGNEAFKQGFEQLTANYEDNYWEILPIEPLKVDELALPGAKRDEDSSPQAFEKAEEKAVKAVQKHSMLIARQERNKQIDDAYLLLGKSRYYSKRFVPALEAFNYVILNYPRANLINETKIWQAKTYIRLRNEEQAIENLKTLLKSDNLNQKTIENANTAIAMAYFNLDSTQLVINHLNKAIKITPKNKVITKAMFTTNKKTVVKPVLSTKNAEQTARNLFILGQLYKHQNKIDSSNYAFNTLLKIKKAPFKYKIHAEIEKAKNVLSNQDKTTAIEVLKNLTKDRFNKNYLDELYYHIGKVEESNDPESALTNYKKSLQSSIKNNFQKELTYEAIGNLYFEKAQFVSAAAYYDSILQITKDDSSKRIFRLKRKRSNLDEVILYEDIAKRNDSILNLVAMSNDERTTFFNNYIEKLKTAEEELQKNINTGLNTTIQANNFKPVKGNWYFYNNQTVGFGEQEFRQIWGDRLLEDNWRLSNKTKMNFPGFSTQEQENTIVVNNSELLELSYYLNQIPSNKQTIDSLKINRDNAYFKLGIIYKEQFKEIDLAKEKLEKLLTFNPDPSFSLPAKYHLYKIYSEENNKKSEEFKNDIIANFPNSSFAKIILNPTNVAVLNDTNLAENEYALVFYDYKDENFDAVIEKSNEAIIKFQGDQIIPKFELLKAYAIGKKEGILAFKEALNFVAMNYPNTEEGKKALEVIETIKTKI</sequence>
<dbReference type="InterPro" id="IPR019734">
    <property type="entry name" value="TPR_rpt"/>
</dbReference>
<evidence type="ECO:0000313" key="2">
    <source>
        <dbReference type="EMBL" id="SFS39828.1"/>
    </source>
</evidence>
<dbReference type="Proteomes" id="UP000199312">
    <property type="component" value="Unassembled WGS sequence"/>
</dbReference>
<feature type="repeat" description="TPR" evidence="1">
    <location>
        <begin position="371"/>
        <end position="404"/>
    </location>
</feature>
<evidence type="ECO:0000256" key="1">
    <source>
        <dbReference type="PROSITE-ProRule" id="PRU00339"/>
    </source>
</evidence>
<dbReference type="RefSeq" id="WP_090223463.1">
    <property type="nucleotide sequence ID" value="NZ_FOZP01000002.1"/>
</dbReference>
<dbReference type="AlphaFoldDB" id="A0A1I6PIB5"/>
<dbReference type="EMBL" id="FOZP01000002">
    <property type="protein sequence ID" value="SFS39828.1"/>
    <property type="molecule type" value="Genomic_DNA"/>
</dbReference>
<reference evidence="3" key="1">
    <citation type="submission" date="2016-10" db="EMBL/GenBank/DDBJ databases">
        <authorList>
            <person name="Varghese N."/>
            <person name="Submissions S."/>
        </authorList>
    </citation>
    <scope>NUCLEOTIDE SEQUENCE [LARGE SCALE GENOMIC DNA]</scope>
    <source>
        <strain evidence="3">DSM 24450</strain>
    </source>
</reference>
<dbReference type="Pfam" id="PF13174">
    <property type="entry name" value="TPR_6"/>
    <property type="match status" value="2"/>
</dbReference>
<dbReference type="Gene3D" id="1.25.40.10">
    <property type="entry name" value="Tetratricopeptide repeat domain"/>
    <property type="match status" value="3"/>
</dbReference>
<dbReference type="PROSITE" id="PS50005">
    <property type="entry name" value="TPR"/>
    <property type="match status" value="1"/>
</dbReference>
<evidence type="ECO:0000313" key="3">
    <source>
        <dbReference type="Proteomes" id="UP000199312"/>
    </source>
</evidence>
<keyword evidence="1" id="KW-0802">TPR repeat</keyword>
<dbReference type="STRING" id="593133.SAMN04488006_1054"/>
<dbReference type="InterPro" id="IPR011990">
    <property type="entry name" value="TPR-like_helical_dom_sf"/>
</dbReference>
<gene>
    <name evidence="2" type="ORF">SAMN04488006_1054</name>
</gene>
<keyword evidence="3" id="KW-1185">Reference proteome</keyword>
<protein>
    <submittedName>
        <fullName evidence="2">Protein involved in gliding motility SprE</fullName>
    </submittedName>
</protein>
<accession>A0A1I6PIB5</accession>
<proteinExistence type="predicted"/>
<name>A0A1I6PIB5_9FLAO</name>
<dbReference type="PROSITE" id="PS51257">
    <property type="entry name" value="PROKAR_LIPOPROTEIN"/>
    <property type="match status" value="1"/>
</dbReference>